<name>F4S4X0_MELLP</name>
<dbReference type="KEGG" id="mlr:MELLADRAFT_111955"/>
<dbReference type="InParanoid" id="F4S4X0"/>
<reference evidence="4" key="1">
    <citation type="journal article" date="2011" name="Proc. Natl. Acad. Sci. U.S.A.">
        <title>Obligate biotrophy features unraveled by the genomic analysis of rust fungi.</title>
        <authorList>
            <person name="Duplessis S."/>
            <person name="Cuomo C.A."/>
            <person name="Lin Y.-C."/>
            <person name="Aerts A."/>
            <person name="Tisserant E."/>
            <person name="Veneault-Fourrey C."/>
            <person name="Joly D.L."/>
            <person name="Hacquard S."/>
            <person name="Amselem J."/>
            <person name="Cantarel B.L."/>
            <person name="Chiu R."/>
            <person name="Coutinho P.M."/>
            <person name="Feau N."/>
            <person name="Field M."/>
            <person name="Frey P."/>
            <person name="Gelhaye E."/>
            <person name="Goldberg J."/>
            <person name="Grabherr M.G."/>
            <person name="Kodira C.D."/>
            <person name="Kohler A."/>
            <person name="Kuees U."/>
            <person name="Lindquist E.A."/>
            <person name="Lucas S.M."/>
            <person name="Mago R."/>
            <person name="Mauceli E."/>
            <person name="Morin E."/>
            <person name="Murat C."/>
            <person name="Pangilinan J.L."/>
            <person name="Park R."/>
            <person name="Pearson M."/>
            <person name="Quesneville H."/>
            <person name="Rouhier N."/>
            <person name="Sakthikumar S."/>
            <person name="Salamov A.A."/>
            <person name="Schmutz J."/>
            <person name="Selles B."/>
            <person name="Shapiro H."/>
            <person name="Tanguay P."/>
            <person name="Tuskan G.A."/>
            <person name="Henrissat B."/>
            <person name="Van de Peer Y."/>
            <person name="Rouze P."/>
            <person name="Ellis J.G."/>
            <person name="Dodds P.N."/>
            <person name="Schein J.E."/>
            <person name="Zhong S."/>
            <person name="Hamelin R.C."/>
            <person name="Grigoriev I.V."/>
            <person name="Szabo L.J."/>
            <person name="Martin F."/>
        </authorList>
    </citation>
    <scope>NUCLEOTIDE SEQUENCE [LARGE SCALE GENOMIC DNA]</scope>
    <source>
        <strain evidence="4">98AG31 / pathotype 3-4-7</strain>
    </source>
</reference>
<evidence type="ECO:0008006" key="5">
    <source>
        <dbReference type="Google" id="ProtNLM"/>
    </source>
</evidence>
<dbReference type="EMBL" id="GL883149">
    <property type="protein sequence ID" value="EGG00309.1"/>
    <property type="molecule type" value="Genomic_DNA"/>
</dbReference>
<protein>
    <recommendedName>
        <fullName evidence="5">Secreted protein</fullName>
    </recommendedName>
</protein>
<feature type="region of interest" description="Disordered" evidence="1">
    <location>
        <begin position="182"/>
        <end position="225"/>
    </location>
</feature>
<keyword evidence="2" id="KW-0732">Signal</keyword>
<gene>
    <name evidence="3" type="ORF">MELLADRAFT_111955</name>
</gene>
<evidence type="ECO:0000256" key="2">
    <source>
        <dbReference type="SAM" id="SignalP"/>
    </source>
</evidence>
<evidence type="ECO:0000256" key="1">
    <source>
        <dbReference type="SAM" id="MobiDB-lite"/>
    </source>
</evidence>
<evidence type="ECO:0000313" key="4">
    <source>
        <dbReference type="Proteomes" id="UP000001072"/>
    </source>
</evidence>
<dbReference type="Proteomes" id="UP000001072">
    <property type="component" value="Unassembled WGS sequence"/>
</dbReference>
<feature type="chain" id="PRO_5003318266" description="Secreted protein" evidence="2">
    <location>
        <begin position="24"/>
        <end position="457"/>
    </location>
</feature>
<dbReference type="AlphaFoldDB" id="F4S4X0"/>
<keyword evidence="4" id="KW-1185">Reference proteome</keyword>
<organism evidence="4">
    <name type="scientific">Melampsora larici-populina (strain 98AG31 / pathotype 3-4-7)</name>
    <name type="common">Poplar leaf rust fungus</name>
    <dbReference type="NCBI Taxonomy" id="747676"/>
    <lineage>
        <taxon>Eukaryota</taxon>
        <taxon>Fungi</taxon>
        <taxon>Dikarya</taxon>
        <taxon>Basidiomycota</taxon>
        <taxon>Pucciniomycotina</taxon>
        <taxon>Pucciniomycetes</taxon>
        <taxon>Pucciniales</taxon>
        <taxon>Melampsoraceae</taxon>
        <taxon>Melampsora</taxon>
    </lineage>
</organism>
<feature type="signal peptide" evidence="2">
    <location>
        <begin position="1"/>
        <end position="23"/>
    </location>
</feature>
<dbReference type="GeneID" id="18924532"/>
<evidence type="ECO:0000313" key="3">
    <source>
        <dbReference type="EMBL" id="EGG00309.1"/>
    </source>
</evidence>
<dbReference type="OrthoDB" id="10463422at2759"/>
<dbReference type="RefSeq" id="XP_007416508.1">
    <property type="nucleotide sequence ID" value="XM_007416446.1"/>
</dbReference>
<dbReference type="eggNOG" id="ENOG502S2ZF">
    <property type="taxonomic scope" value="Eukaryota"/>
</dbReference>
<dbReference type="HOGENOM" id="CLU_598616_0_0_1"/>
<dbReference type="VEuPathDB" id="FungiDB:MELLADRAFT_111955"/>
<sequence length="457" mass="51703">MHHRRHLHLRTFLIFWNLYFASSLCIPTEDAKYNTSAQFGRRALAVTHLALESSIPESKEMASVGSLRTTLKSHSSPSTSPLQVKGSLSDELGRKKITPSEGDFVSGLNREVPLGDEQLERFGASTTTPIGGKGKELDKVKTSWWSIHLCTSLKSWWKRIMKGFSSLQKSTIRSFRNIVQSRSHTGVSKSSSSNGISPSDKSIADQGNESTADQATKTTHRSIPDMMTSNLDESMANQATKIPHHNSNEDDEIYHDALIDFQDNPLVKHLTSLTKEAQPSLKENHVPTKAQAALKENLSLKGVQASSKDYHPPVELQSQVESVSLDQSQLAITELAWKLIQRGENWNTIFNKVFKLNFLLAGKVKKHLQKFTNHWEILYDIEKRKSGIDHLHNYKTLREALDNPLETATREGYDRFLATLKNKLDVPIVKNYVHEEKMKDLQVNVAQQLKMWDQNLR</sequence>
<accession>F4S4X0</accession>
<feature type="compositionally biased region" description="Polar residues" evidence="1">
    <location>
        <begin position="205"/>
        <end position="217"/>
    </location>
</feature>
<feature type="compositionally biased region" description="Low complexity" evidence="1">
    <location>
        <begin position="182"/>
        <end position="201"/>
    </location>
</feature>
<proteinExistence type="predicted"/>